<evidence type="ECO:0000256" key="1">
    <source>
        <dbReference type="SAM" id="MobiDB-lite"/>
    </source>
</evidence>
<dbReference type="Proteomes" id="UP000243686">
    <property type="component" value="Unassembled WGS sequence"/>
</dbReference>
<feature type="compositionally biased region" description="Polar residues" evidence="1">
    <location>
        <begin position="59"/>
        <end position="73"/>
    </location>
</feature>
<organism evidence="2 3">
    <name type="scientific">Opisthorchis viverrini</name>
    <name type="common">Southeast Asian liver fluke</name>
    <dbReference type="NCBI Taxonomy" id="6198"/>
    <lineage>
        <taxon>Eukaryota</taxon>
        <taxon>Metazoa</taxon>
        <taxon>Spiralia</taxon>
        <taxon>Lophotrochozoa</taxon>
        <taxon>Platyhelminthes</taxon>
        <taxon>Trematoda</taxon>
        <taxon>Digenea</taxon>
        <taxon>Opisthorchiida</taxon>
        <taxon>Opisthorchiata</taxon>
        <taxon>Opisthorchiidae</taxon>
        <taxon>Opisthorchis</taxon>
    </lineage>
</organism>
<name>A0A1S8WTL9_OPIVI</name>
<evidence type="ECO:0000313" key="2">
    <source>
        <dbReference type="EMBL" id="OON17787.1"/>
    </source>
</evidence>
<dbReference type="AlphaFoldDB" id="A0A1S8WTL9"/>
<feature type="region of interest" description="Disordered" evidence="1">
    <location>
        <begin position="58"/>
        <end position="86"/>
    </location>
</feature>
<evidence type="ECO:0000313" key="3">
    <source>
        <dbReference type="Proteomes" id="UP000243686"/>
    </source>
</evidence>
<sequence>MDPRRPSPIFDTTQKSIGVKQEKKHLQSMIHNSHFTLITDNKPVVNISGSKTGVPVYPGNSSPALGDHSSNASLRIPLARQTPYQD</sequence>
<protein>
    <submittedName>
        <fullName evidence="2">Uncharacterized protein</fullName>
    </submittedName>
</protein>
<gene>
    <name evidence="2" type="ORF">X801_06372</name>
</gene>
<reference evidence="2 3" key="1">
    <citation type="submission" date="2015-03" db="EMBL/GenBank/DDBJ databases">
        <title>Draft genome of the nematode, Opisthorchis viverrini.</title>
        <authorList>
            <person name="Mitreva M."/>
        </authorList>
    </citation>
    <scope>NUCLEOTIDE SEQUENCE [LARGE SCALE GENOMIC DNA]</scope>
    <source>
        <strain evidence="2">Khon Kaen</strain>
    </source>
</reference>
<keyword evidence="3" id="KW-1185">Reference proteome</keyword>
<feature type="non-terminal residue" evidence="2">
    <location>
        <position position="86"/>
    </location>
</feature>
<accession>A0A1S8WTL9</accession>
<proteinExistence type="predicted"/>
<dbReference type="EMBL" id="KV894894">
    <property type="protein sequence ID" value="OON17787.1"/>
    <property type="molecule type" value="Genomic_DNA"/>
</dbReference>